<sequence>MSGQIFEISSSGASASHAHHDSMDVAFSKRGCCYWIPFASSSRGLSKSSTMTTYQEPWWRRGWKKVREWSEKMAGPKWKTFVRRFGRNRGNNRLGGLGAGTWSGQFRYDPLSYAMNFDEGYGDDDLDGIGEETIMHGRGLSFSSRYASIPVCNKGSMDMKGDGRPIFT</sequence>
<dbReference type="PANTHER" id="PTHR47076:SF1">
    <property type="entry name" value="NHL DOMAIN PROTEIN"/>
    <property type="match status" value="1"/>
</dbReference>
<accession>A0AAN7JX84</accession>
<comment type="caution">
    <text evidence="1">The sequence shown here is derived from an EMBL/GenBank/DDBJ whole genome shotgun (WGS) entry which is preliminary data.</text>
</comment>
<dbReference type="AlphaFoldDB" id="A0AAN7JX84"/>
<proteinExistence type="predicted"/>
<dbReference type="Proteomes" id="UP001345219">
    <property type="component" value="Chromosome 16"/>
</dbReference>
<name>A0AAN7JX84_9MYRT</name>
<reference evidence="1 2" key="1">
    <citation type="journal article" date="2023" name="Hortic Res">
        <title>Pangenome of water caltrop reveals structural variations and asymmetric subgenome divergence after allopolyploidization.</title>
        <authorList>
            <person name="Zhang X."/>
            <person name="Chen Y."/>
            <person name="Wang L."/>
            <person name="Yuan Y."/>
            <person name="Fang M."/>
            <person name="Shi L."/>
            <person name="Lu R."/>
            <person name="Comes H.P."/>
            <person name="Ma Y."/>
            <person name="Chen Y."/>
            <person name="Huang G."/>
            <person name="Zhou Y."/>
            <person name="Zheng Z."/>
            <person name="Qiu Y."/>
        </authorList>
    </citation>
    <scope>NUCLEOTIDE SEQUENCE [LARGE SCALE GENOMIC DNA]</scope>
    <source>
        <tissue evidence="1">Roots</tissue>
    </source>
</reference>
<organism evidence="1 2">
    <name type="scientific">Trapa incisa</name>
    <dbReference type="NCBI Taxonomy" id="236973"/>
    <lineage>
        <taxon>Eukaryota</taxon>
        <taxon>Viridiplantae</taxon>
        <taxon>Streptophyta</taxon>
        <taxon>Embryophyta</taxon>
        <taxon>Tracheophyta</taxon>
        <taxon>Spermatophyta</taxon>
        <taxon>Magnoliopsida</taxon>
        <taxon>eudicotyledons</taxon>
        <taxon>Gunneridae</taxon>
        <taxon>Pentapetalae</taxon>
        <taxon>rosids</taxon>
        <taxon>malvids</taxon>
        <taxon>Myrtales</taxon>
        <taxon>Lythraceae</taxon>
        <taxon>Trapa</taxon>
    </lineage>
</organism>
<evidence type="ECO:0000313" key="1">
    <source>
        <dbReference type="EMBL" id="KAK4752723.1"/>
    </source>
</evidence>
<evidence type="ECO:0000313" key="2">
    <source>
        <dbReference type="Proteomes" id="UP001345219"/>
    </source>
</evidence>
<gene>
    <name evidence="1" type="ORF">SAY87_021521</name>
</gene>
<keyword evidence="2" id="KW-1185">Reference proteome</keyword>
<dbReference type="PANTHER" id="PTHR47076">
    <property type="entry name" value="NHL DOMAIN PROTEIN"/>
    <property type="match status" value="1"/>
</dbReference>
<dbReference type="EMBL" id="JAXIOK010000016">
    <property type="protein sequence ID" value="KAK4752723.1"/>
    <property type="molecule type" value="Genomic_DNA"/>
</dbReference>
<protein>
    <submittedName>
        <fullName evidence="1">Uncharacterized protein</fullName>
    </submittedName>
</protein>